<evidence type="ECO:0000313" key="9">
    <source>
        <dbReference type="EMBL" id="CAH1424613.1"/>
    </source>
</evidence>
<evidence type="ECO:0000256" key="3">
    <source>
        <dbReference type="ARBA" id="ARBA00011648"/>
    </source>
</evidence>
<dbReference type="Proteomes" id="UP001157418">
    <property type="component" value="Unassembled WGS sequence"/>
</dbReference>
<dbReference type="InterPro" id="IPR000711">
    <property type="entry name" value="ATPase_OSCP/dsu"/>
</dbReference>
<keyword evidence="6" id="KW-0406">Ion transport</keyword>
<evidence type="ECO:0000256" key="5">
    <source>
        <dbReference type="ARBA" id="ARBA00022781"/>
    </source>
</evidence>
<keyword evidence="5" id="KW-0375">Hydrogen ion transport</keyword>
<dbReference type="Gene3D" id="1.10.520.20">
    <property type="entry name" value="N-terminal domain of the delta subunit of the F1F0-ATP synthase"/>
    <property type="match status" value="1"/>
</dbReference>
<accession>A0AAU9M9D9</accession>
<evidence type="ECO:0000256" key="1">
    <source>
        <dbReference type="ARBA" id="ARBA00004370"/>
    </source>
</evidence>
<reference evidence="9 10" key="1">
    <citation type="submission" date="2022-01" db="EMBL/GenBank/DDBJ databases">
        <authorList>
            <person name="Xiong W."/>
            <person name="Schranz E."/>
        </authorList>
    </citation>
    <scope>NUCLEOTIDE SEQUENCE [LARGE SCALE GENOMIC DNA]</scope>
</reference>
<comment type="caution">
    <text evidence="9">The sequence shown here is derived from an EMBL/GenBank/DDBJ whole genome shotgun (WGS) entry which is preliminary data.</text>
</comment>
<dbReference type="InterPro" id="IPR026015">
    <property type="entry name" value="ATP_synth_OSCP/delta_N_sf"/>
</dbReference>
<evidence type="ECO:0000256" key="7">
    <source>
        <dbReference type="ARBA" id="ARBA00023136"/>
    </source>
</evidence>
<protein>
    <recommendedName>
        <fullName evidence="11">ATP synthase delta chain, chloroplastic</fullName>
    </recommendedName>
</protein>
<dbReference type="HAMAP" id="MF_01416">
    <property type="entry name" value="ATP_synth_delta_bact"/>
    <property type="match status" value="1"/>
</dbReference>
<organism evidence="9 10">
    <name type="scientific">Lactuca virosa</name>
    <dbReference type="NCBI Taxonomy" id="75947"/>
    <lineage>
        <taxon>Eukaryota</taxon>
        <taxon>Viridiplantae</taxon>
        <taxon>Streptophyta</taxon>
        <taxon>Embryophyta</taxon>
        <taxon>Tracheophyta</taxon>
        <taxon>Spermatophyta</taxon>
        <taxon>Magnoliopsida</taxon>
        <taxon>eudicotyledons</taxon>
        <taxon>Gunneridae</taxon>
        <taxon>Pentapetalae</taxon>
        <taxon>asterids</taxon>
        <taxon>campanulids</taxon>
        <taxon>Asterales</taxon>
        <taxon>Asteraceae</taxon>
        <taxon>Cichorioideae</taxon>
        <taxon>Cichorieae</taxon>
        <taxon>Lactucinae</taxon>
        <taxon>Lactuca</taxon>
    </lineage>
</organism>
<dbReference type="AlphaFoldDB" id="A0AAU9M9D9"/>
<evidence type="ECO:0000256" key="4">
    <source>
        <dbReference type="ARBA" id="ARBA00022448"/>
    </source>
</evidence>
<comment type="similarity">
    <text evidence="2">Belongs to the ATPase delta chain family.</text>
</comment>
<proteinExistence type="inferred from homology"/>
<keyword evidence="8" id="KW-0066">ATP synthesis</keyword>
<keyword evidence="4" id="KW-0813">Transport</keyword>
<dbReference type="GO" id="GO:0046933">
    <property type="term" value="F:proton-transporting ATP synthase activity, rotational mechanism"/>
    <property type="evidence" value="ECO:0007669"/>
    <property type="project" value="InterPro"/>
</dbReference>
<dbReference type="SUPFAM" id="SSF47928">
    <property type="entry name" value="N-terminal domain of the delta subunit of the F1F0-ATP synthase"/>
    <property type="match status" value="1"/>
</dbReference>
<dbReference type="Pfam" id="PF00213">
    <property type="entry name" value="OSCP"/>
    <property type="match status" value="1"/>
</dbReference>
<gene>
    <name evidence="9" type="ORF">LVIROSA_LOCUS11804</name>
</gene>
<dbReference type="EMBL" id="CAKMRJ010001763">
    <property type="protein sequence ID" value="CAH1424613.1"/>
    <property type="molecule type" value="Genomic_DNA"/>
</dbReference>
<dbReference type="GO" id="GO:0016020">
    <property type="term" value="C:membrane"/>
    <property type="evidence" value="ECO:0007669"/>
    <property type="project" value="UniProtKB-SubCell"/>
</dbReference>
<comment type="subunit">
    <text evidence="3">F-type ATPases have 2 components, CF(1) - the catalytic core - and CF(0) - the membrane proton channel. CF(1) has five subunits: alpha(3), beta(3), gamma(1), delta(1), epsilon(1). CF(0) has three main subunits: a, b and c.</text>
</comment>
<comment type="subcellular location">
    <subcellularLocation>
        <location evidence="1">Membrane</location>
    </subcellularLocation>
</comment>
<dbReference type="PANTHER" id="PTHR11910">
    <property type="entry name" value="ATP SYNTHASE DELTA CHAIN"/>
    <property type="match status" value="1"/>
</dbReference>
<dbReference type="PRINTS" id="PR00125">
    <property type="entry name" value="ATPASEDELTA"/>
</dbReference>
<evidence type="ECO:0000313" key="10">
    <source>
        <dbReference type="Proteomes" id="UP001157418"/>
    </source>
</evidence>
<sequence>MATAAAALQQAPVTFQSRTPVSTRVSSVKPVKFSFSGGLRLPKLSIKLTGKPRRSGGGGASGAKMADSAAGSYAAALLEVAVANGTLEQTVKDVELVDQLFSEDSLLSYFVSPIVSLEDKRALLDDITASGKLQVHVCNFINILVESKRIDMIKEIVKEFELAYNRLTNTELAVVSSVVKLEEQHMAQIAKQVQKLTGAKNVRLKTVIDESLVAGFTIRGIQKSFIGDKNVCVDECGERAVDGTQRLHSLLFSDVDTSIQPSTISFHLFYACPFLFQCT</sequence>
<keyword evidence="7" id="KW-0472">Membrane</keyword>
<name>A0AAU9M9D9_9ASTR</name>
<evidence type="ECO:0000256" key="8">
    <source>
        <dbReference type="ARBA" id="ARBA00023310"/>
    </source>
</evidence>
<evidence type="ECO:0000256" key="2">
    <source>
        <dbReference type="ARBA" id="ARBA00007046"/>
    </source>
</evidence>
<evidence type="ECO:0008006" key="11">
    <source>
        <dbReference type="Google" id="ProtNLM"/>
    </source>
</evidence>
<dbReference type="NCBIfam" id="TIGR01145">
    <property type="entry name" value="ATP_synt_delta"/>
    <property type="match status" value="1"/>
</dbReference>
<evidence type="ECO:0000256" key="6">
    <source>
        <dbReference type="ARBA" id="ARBA00023065"/>
    </source>
</evidence>
<keyword evidence="10" id="KW-1185">Reference proteome</keyword>